<keyword evidence="2" id="KW-0547">Nucleotide-binding</keyword>
<evidence type="ECO:0000313" key="8">
    <source>
        <dbReference type="EMBL" id="MEQ2184288.1"/>
    </source>
</evidence>
<evidence type="ECO:0000256" key="5">
    <source>
        <dbReference type="ARBA" id="ARBA00022840"/>
    </source>
</evidence>
<keyword evidence="4 8" id="KW-0347">Helicase</keyword>
<dbReference type="Pfam" id="PF00270">
    <property type="entry name" value="DEAD"/>
    <property type="match status" value="1"/>
</dbReference>
<dbReference type="CDD" id="cd18787">
    <property type="entry name" value="SF2_C_DEAD"/>
    <property type="match status" value="1"/>
</dbReference>
<comment type="caution">
    <text evidence="8">The sequence shown here is derived from an EMBL/GenBank/DDBJ whole genome shotgun (WGS) entry which is preliminary data.</text>
</comment>
<name>A0ABV0PLI6_9TELE</name>
<feature type="domain" description="Helicase ATP-binding" evidence="6">
    <location>
        <begin position="1"/>
        <end position="107"/>
    </location>
</feature>
<feature type="domain" description="Helicase C-terminal" evidence="7">
    <location>
        <begin position="106"/>
        <end position="251"/>
    </location>
</feature>
<dbReference type="PANTHER" id="PTHR47958">
    <property type="entry name" value="ATP-DEPENDENT RNA HELICASE DBP3"/>
    <property type="match status" value="1"/>
</dbReference>
<dbReference type="InterPro" id="IPR027417">
    <property type="entry name" value="P-loop_NTPase"/>
</dbReference>
<dbReference type="PROSITE" id="PS51192">
    <property type="entry name" value="HELICASE_ATP_BIND_1"/>
    <property type="match status" value="1"/>
</dbReference>
<proteinExistence type="predicted"/>
<dbReference type="GO" id="GO:0004386">
    <property type="term" value="F:helicase activity"/>
    <property type="evidence" value="ECO:0007669"/>
    <property type="project" value="UniProtKB-KW"/>
</dbReference>
<dbReference type="SUPFAM" id="SSF52540">
    <property type="entry name" value="P-loop containing nucleoside triphosphate hydrolases"/>
    <property type="match status" value="1"/>
</dbReference>
<keyword evidence="9" id="KW-1185">Reference proteome</keyword>
<keyword evidence="3" id="KW-0378">Hydrolase</keyword>
<evidence type="ECO:0000256" key="2">
    <source>
        <dbReference type="ARBA" id="ARBA00022741"/>
    </source>
</evidence>
<sequence length="255" mass="27815">MIGIAKTGSGKTAAFIWPILVHIMDQKELEPGEGPIAIIVCPTRELCQQIHAECKRFGKAYSLRSVAVYGGGSMWEQAKALQEGAEIVVCTPEVELLLSGSDKWNWLTRRLVEFTSTGSVLIFVTKKANSEELATNLTQEGYSLGLLHGDMDQSERNKVISDFKKKNLPVLVATDVAARGLDIPSIRTVVNYDVARDIDTHTHRIGRTGRAGEKGVAYTLLTSKDTSFAGDLVRNLEGANQAVPKELMDLAMQVG</sequence>
<protein>
    <recommendedName>
        <fullName evidence="1">RNA helicase</fullName>
        <ecNumber evidence="1">3.6.4.13</ecNumber>
    </recommendedName>
</protein>
<dbReference type="InterPro" id="IPR001650">
    <property type="entry name" value="Helicase_C-like"/>
</dbReference>
<dbReference type="Gene3D" id="3.40.50.300">
    <property type="entry name" value="P-loop containing nucleotide triphosphate hydrolases"/>
    <property type="match status" value="2"/>
</dbReference>
<dbReference type="InterPro" id="IPR011545">
    <property type="entry name" value="DEAD/DEAH_box_helicase_dom"/>
</dbReference>
<organism evidence="8 9">
    <name type="scientific">Goodea atripinnis</name>
    <dbReference type="NCBI Taxonomy" id="208336"/>
    <lineage>
        <taxon>Eukaryota</taxon>
        <taxon>Metazoa</taxon>
        <taxon>Chordata</taxon>
        <taxon>Craniata</taxon>
        <taxon>Vertebrata</taxon>
        <taxon>Euteleostomi</taxon>
        <taxon>Actinopterygii</taxon>
        <taxon>Neopterygii</taxon>
        <taxon>Teleostei</taxon>
        <taxon>Neoteleostei</taxon>
        <taxon>Acanthomorphata</taxon>
        <taxon>Ovalentaria</taxon>
        <taxon>Atherinomorphae</taxon>
        <taxon>Cyprinodontiformes</taxon>
        <taxon>Goodeidae</taxon>
        <taxon>Goodea</taxon>
    </lineage>
</organism>
<accession>A0ABV0PLI6</accession>
<dbReference type="Pfam" id="PF00271">
    <property type="entry name" value="Helicase_C"/>
    <property type="match status" value="1"/>
</dbReference>
<dbReference type="InterPro" id="IPR014001">
    <property type="entry name" value="Helicase_ATP-bd"/>
</dbReference>
<evidence type="ECO:0000256" key="3">
    <source>
        <dbReference type="ARBA" id="ARBA00022801"/>
    </source>
</evidence>
<evidence type="ECO:0000259" key="7">
    <source>
        <dbReference type="PROSITE" id="PS51194"/>
    </source>
</evidence>
<gene>
    <name evidence="8" type="primary">DDX42</name>
    <name evidence="8" type="ORF">GOODEAATRI_006278</name>
</gene>
<dbReference type="SMART" id="SM00487">
    <property type="entry name" value="DEXDc"/>
    <property type="match status" value="1"/>
</dbReference>
<evidence type="ECO:0000313" key="9">
    <source>
        <dbReference type="Proteomes" id="UP001476798"/>
    </source>
</evidence>
<dbReference type="Proteomes" id="UP001476798">
    <property type="component" value="Unassembled WGS sequence"/>
</dbReference>
<dbReference type="PROSITE" id="PS51194">
    <property type="entry name" value="HELICASE_CTER"/>
    <property type="match status" value="1"/>
</dbReference>
<reference evidence="8 9" key="1">
    <citation type="submission" date="2021-06" db="EMBL/GenBank/DDBJ databases">
        <authorList>
            <person name="Palmer J.M."/>
        </authorList>
    </citation>
    <scope>NUCLEOTIDE SEQUENCE [LARGE SCALE GENOMIC DNA]</scope>
    <source>
        <strain evidence="8 9">GA_2019</strain>
        <tissue evidence="8">Muscle</tissue>
    </source>
</reference>
<evidence type="ECO:0000256" key="4">
    <source>
        <dbReference type="ARBA" id="ARBA00022806"/>
    </source>
</evidence>
<dbReference type="EC" id="3.6.4.13" evidence="1"/>
<evidence type="ECO:0000259" key="6">
    <source>
        <dbReference type="PROSITE" id="PS51192"/>
    </source>
</evidence>
<dbReference type="SMART" id="SM00490">
    <property type="entry name" value="HELICc"/>
    <property type="match status" value="1"/>
</dbReference>
<evidence type="ECO:0000256" key="1">
    <source>
        <dbReference type="ARBA" id="ARBA00012552"/>
    </source>
</evidence>
<dbReference type="EMBL" id="JAHRIO010080261">
    <property type="protein sequence ID" value="MEQ2184288.1"/>
    <property type="molecule type" value="Genomic_DNA"/>
</dbReference>
<keyword evidence="5" id="KW-0067">ATP-binding</keyword>